<dbReference type="InterPro" id="IPR014755">
    <property type="entry name" value="Cu-Rt/internalin_Ig-like"/>
</dbReference>
<keyword evidence="8" id="KW-0472">Membrane</keyword>
<keyword evidence="6" id="KW-0677">Repeat</keyword>
<feature type="domain" description="Bacterial Ig-like" evidence="10">
    <location>
        <begin position="282"/>
        <end position="374"/>
    </location>
</feature>
<feature type="region of interest" description="Disordered" evidence="9">
    <location>
        <begin position="270"/>
        <end position="310"/>
    </location>
</feature>
<evidence type="ECO:0000313" key="12">
    <source>
        <dbReference type="EMBL" id="MBB3018938.1"/>
    </source>
</evidence>
<feature type="domain" description="Bacterial Ig-like" evidence="10">
    <location>
        <begin position="592"/>
        <end position="685"/>
    </location>
</feature>
<evidence type="ECO:0000256" key="1">
    <source>
        <dbReference type="ARBA" id="ARBA00004370"/>
    </source>
</evidence>
<keyword evidence="3" id="KW-0964">Secreted</keyword>
<dbReference type="GO" id="GO:0090729">
    <property type="term" value="F:toxin activity"/>
    <property type="evidence" value="ECO:0007669"/>
    <property type="project" value="UniProtKB-KW"/>
</dbReference>
<evidence type="ECO:0000259" key="10">
    <source>
        <dbReference type="Pfam" id="PF19077"/>
    </source>
</evidence>
<evidence type="ECO:0000256" key="6">
    <source>
        <dbReference type="ARBA" id="ARBA00022737"/>
    </source>
</evidence>
<keyword evidence="13" id="KW-1185">Reference proteome</keyword>
<dbReference type="AlphaFoldDB" id="A0A7W4YXE8"/>
<dbReference type="PRINTS" id="PR01488">
    <property type="entry name" value="RTXTOXINA"/>
</dbReference>
<keyword evidence="4" id="KW-0800">Toxin</keyword>
<evidence type="ECO:0000256" key="7">
    <source>
        <dbReference type="ARBA" id="ARBA00023026"/>
    </source>
</evidence>
<organism evidence="12 13">
    <name type="scientific">Microvirga lupini</name>
    <dbReference type="NCBI Taxonomy" id="420324"/>
    <lineage>
        <taxon>Bacteria</taxon>
        <taxon>Pseudomonadati</taxon>
        <taxon>Pseudomonadota</taxon>
        <taxon>Alphaproteobacteria</taxon>
        <taxon>Hyphomicrobiales</taxon>
        <taxon>Methylobacteriaceae</taxon>
        <taxon>Microvirga</taxon>
    </lineage>
</organism>
<dbReference type="Proteomes" id="UP000532010">
    <property type="component" value="Unassembled WGS sequence"/>
</dbReference>
<evidence type="ECO:0000259" key="11">
    <source>
        <dbReference type="Pfam" id="PF19078"/>
    </source>
</evidence>
<protein>
    <submittedName>
        <fullName evidence="12">Ca2+-binding RTX toxin-like protein</fullName>
    </submittedName>
</protein>
<name>A0A7W4YXE8_9HYPH</name>
<dbReference type="Gene3D" id="2.60.40.1220">
    <property type="match status" value="1"/>
</dbReference>
<feature type="region of interest" description="Disordered" evidence="9">
    <location>
        <begin position="593"/>
        <end position="614"/>
    </location>
</feature>
<dbReference type="PANTHER" id="PTHR38340">
    <property type="entry name" value="S-LAYER PROTEIN"/>
    <property type="match status" value="1"/>
</dbReference>
<dbReference type="Gene3D" id="2.60.40.10">
    <property type="entry name" value="Immunoglobulins"/>
    <property type="match status" value="4"/>
</dbReference>
<proteinExistence type="predicted"/>
<dbReference type="InterPro" id="IPR011049">
    <property type="entry name" value="Serralysin-like_metalloprot_C"/>
</dbReference>
<dbReference type="Gene3D" id="2.150.10.10">
    <property type="entry name" value="Serralysin-like metalloprotease, C-terminal"/>
    <property type="match status" value="2"/>
</dbReference>
<dbReference type="EMBL" id="JACHWB010000002">
    <property type="protein sequence ID" value="MBB3018938.1"/>
    <property type="molecule type" value="Genomic_DNA"/>
</dbReference>
<dbReference type="PROSITE" id="PS00330">
    <property type="entry name" value="HEMOLYSIN_CALCIUM"/>
    <property type="match status" value="4"/>
</dbReference>
<dbReference type="SUPFAM" id="SSF81296">
    <property type="entry name" value="E set domains"/>
    <property type="match status" value="1"/>
</dbReference>
<dbReference type="NCBIfam" id="NF033510">
    <property type="entry name" value="Ca_tandemer"/>
    <property type="match status" value="2"/>
</dbReference>
<dbReference type="InterPro" id="IPR014756">
    <property type="entry name" value="Ig_E-set"/>
</dbReference>
<evidence type="ECO:0000256" key="4">
    <source>
        <dbReference type="ARBA" id="ARBA00022656"/>
    </source>
</evidence>
<dbReference type="InterPro" id="IPR044016">
    <property type="entry name" value="Big_13"/>
</dbReference>
<evidence type="ECO:0000256" key="5">
    <source>
        <dbReference type="ARBA" id="ARBA00022729"/>
    </source>
</evidence>
<feature type="compositionally biased region" description="Basic and acidic residues" evidence="9">
    <location>
        <begin position="890"/>
        <end position="899"/>
    </location>
</feature>
<evidence type="ECO:0000256" key="3">
    <source>
        <dbReference type="ARBA" id="ARBA00022525"/>
    </source>
</evidence>
<feature type="region of interest" description="Disordered" evidence="9">
    <location>
        <begin position="873"/>
        <end position="941"/>
    </location>
</feature>
<dbReference type="InterPro" id="IPR044048">
    <property type="entry name" value="Big_12"/>
</dbReference>
<evidence type="ECO:0000256" key="2">
    <source>
        <dbReference type="ARBA" id="ARBA00004613"/>
    </source>
</evidence>
<dbReference type="InterPro" id="IPR013783">
    <property type="entry name" value="Ig-like_fold"/>
</dbReference>
<sequence length="1079" mass="108292">MNFDTLTGGGGLDRFQGTAQTLAGDTITDIQDGETITLLSGTLQAASLTGNILNYTVDGLAYWITVNGAASRISVADNVITFDNTAPFVASINRSNPSPTGSSLVNYTVTFSEGVSGVDASDFTLVTSGLSGAFISQVTGSGSTYTVTVSLGSGNGTAQIRLNSGGTGISDAAGNLIAGGFSAGQVYTVDQLAPETTILSGPPSLSNSSSGTFTFSSNESDVGYQVSFDGSSFVNASSPLSFSGLADGNHTIAIRAVDAAGNVDPSPATYSWTVDTTAPAAPPRPDLDASSDTGRADDDDVTSDTTPTFTGNAEAGATVTLYDGAVVIGSAVATGGTWSITSTPLTDGMHSITARVTDLAGNQSPASPALAVEIKTQATVTEVTGVSFSSDTGASATDLITRVAGQTISGGLSANLAAGERVEVSFDNGSTWTAATAATGDSSWSLNTTLAAGAHTLQVRVTDAINSNGPVGTWNYTLDTVAPSVTINSSASQLQAGETATITFTFTEDPGANFTWDGSAGDVVVTGGTLSAMSGSGLTRTATFTPAAGTNNGTASITVNAGAYADLAGNVGTAGAMPSLHFDTLAPGVPSAPDLAASSDSGNSNSDNLTNNTALTLNGTAESGATIRLYDTDGLTEIGSGVATGGAWSITTSPLAAGSHTLIARVTDAAGNRSPASAGLTVFIDVAAPTLVQTSPADDAVNVAPTANLVLTFSEAVHRGNGTIKLHDSTGAIIESFDAASSSRLAISGNVLTIDPTNPLSTGSGHYYLTASAGVLKDSAGNNFAGIGDGTTFNFSVFLDKPAGPIITPNAKGGVNITITDPSQLTAALGTGEVDHVLYGGSGTVALPGNIENVTFTGGNARARGNALDNTLTGSAGNNLLQGGSGNDRISGRDGDDHLSGGSGQDRLSGGAGRDRLYGGSNNDRVDGGTGNDILAGESGNDTVIGGEGNDRLTGGSGNDVIYGGLGADVIDDNYGRDAIVFNTRLGKGEVDTLTNFNVGPDTIWLENAIFKGVGSRGWLKADAFHIGAKAADKEDRIIYNAKKGMLYYDADGVGGQGQIAFAKLSKHLKMTEKDFLII</sequence>
<evidence type="ECO:0000313" key="13">
    <source>
        <dbReference type="Proteomes" id="UP000532010"/>
    </source>
</evidence>
<dbReference type="InterPro" id="IPR018511">
    <property type="entry name" value="Hemolysin-typ_Ca-bd_CS"/>
</dbReference>
<comment type="subcellular location">
    <subcellularLocation>
        <location evidence="1">Membrane</location>
    </subcellularLocation>
    <subcellularLocation>
        <location evidence="2">Secreted</location>
    </subcellularLocation>
</comment>
<dbReference type="RefSeq" id="WP_183449555.1">
    <property type="nucleotide sequence ID" value="NZ_JACHWB010000002.1"/>
</dbReference>
<keyword evidence="5" id="KW-0732">Signal</keyword>
<dbReference type="PANTHER" id="PTHR38340:SF1">
    <property type="entry name" value="S-LAYER PROTEIN"/>
    <property type="match status" value="1"/>
</dbReference>
<dbReference type="GO" id="GO:0005576">
    <property type="term" value="C:extracellular region"/>
    <property type="evidence" value="ECO:0007669"/>
    <property type="project" value="UniProtKB-SubCell"/>
</dbReference>
<gene>
    <name evidence="12" type="ORF">FHR70_001992</name>
</gene>
<accession>A0A7W4YXE8</accession>
<dbReference type="InterPro" id="IPR050557">
    <property type="entry name" value="RTX_toxin/Mannuronan_C5-epim"/>
</dbReference>
<evidence type="ECO:0000256" key="8">
    <source>
        <dbReference type="ARBA" id="ARBA00023136"/>
    </source>
</evidence>
<reference evidence="12 13" key="1">
    <citation type="submission" date="2020-08" db="EMBL/GenBank/DDBJ databases">
        <title>The Agave Microbiome: Exploring the role of microbial communities in plant adaptations to desert environments.</title>
        <authorList>
            <person name="Partida-Martinez L.P."/>
        </authorList>
    </citation>
    <scope>NUCLEOTIDE SEQUENCE [LARGE SCALE GENOMIC DNA]</scope>
    <source>
        <strain evidence="12 13">AT3.9</strain>
    </source>
</reference>
<dbReference type="Pfam" id="PF00353">
    <property type="entry name" value="HemolysinCabind"/>
    <property type="match status" value="3"/>
</dbReference>
<dbReference type="Pfam" id="PF19078">
    <property type="entry name" value="Big_12"/>
    <property type="match status" value="1"/>
</dbReference>
<dbReference type="InterPro" id="IPR003995">
    <property type="entry name" value="RTX_toxin_determinant-A"/>
</dbReference>
<evidence type="ECO:0000256" key="9">
    <source>
        <dbReference type="SAM" id="MobiDB-lite"/>
    </source>
</evidence>
<dbReference type="SUPFAM" id="SSF51120">
    <property type="entry name" value="beta-Roll"/>
    <property type="match status" value="2"/>
</dbReference>
<feature type="compositionally biased region" description="Polar residues" evidence="9">
    <location>
        <begin position="873"/>
        <end position="882"/>
    </location>
</feature>
<comment type="caution">
    <text evidence="12">The sequence shown here is derived from an EMBL/GenBank/DDBJ whole genome shotgun (WGS) entry which is preliminary data.</text>
</comment>
<dbReference type="PRINTS" id="PR00313">
    <property type="entry name" value="CABNDNGRPT"/>
</dbReference>
<dbReference type="InterPro" id="IPR001343">
    <property type="entry name" value="Hemolysn_Ca-bd"/>
</dbReference>
<dbReference type="Pfam" id="PF19077">
    <property type="entry name" value="Big_13"/>
    <property type="match status" value="2"/>
</dbReference>
<dbReference type="GO" id="GO:0005509">
    <property type="term" value="F:calcium ion binding"/>
    <property type="evidence" value="ECO:0007669"/>
    <property type="project" value="InterPro"/>
</dbReference>
<feature type="domain" description="Bacterial Ig-like" evidence="11">
    <location>
        <begin position="479"/>
        <end position="574"/>
    </location>
</feature>
<keyword evidence="7" id="KW-0843">Virulence</keyword>
<dbReference type="GO" id="GO:0016020">
    <property type="term" value="C:membrane"/>
    <property type="evidence" value="ECO:0007669"/>
    <property type="project" value="UniProtKB-SubCell"/>
</dbReference>